<keyword evidence="1" id="KW-1133">Transmembrane helix</keyword>
<feature type="transmembrane region" description="Helical" evidence="1">
    <location>
        <begin position="273"/>
        <end position="293"/>
    </location>
</feature>
<feature type="transmembrane region" description="Helical" evidence="1">
    <location>
        <begin position="112"/>
        <end position="138"/>
    </location>
</feature>
<dbReference type="EMBL" id="DVNE01000042">
    <property type="protein sequence ID" value="HIU61835.1"/>
    <property type="molecule type" value="Genomic_DNA"/>
</dbReference>
<gene>
    <name evidence="3" type="ORF">IAB69_04225</name>
</gene>
<proteinExistence type="predicted"/>
<feature type="transmembrane region" description="Helical" evidence="1">
    <location>
        <begin position="51"/>
        <end position="72"/>
    </location>
</feature>
<evidence type="ECO:0000259" key="2">
    <source>
        <dbReference type="Pfam" id="PF09851"/>
    </source>
</evidence>
<dbReference type="AlphaFoldDB" id="A0A9D1SJ38"/>
<dbReference type="Pfam" id="PF09851">
    <property type="entry name" value="SHOCT"/>
    <property type="match status" value="1"/>
</dbReference>
<reference evidence="3" key="1">
    <citation type="submission" date="2020-10" db="EMBL/GenBank/DDBJ databases">
        <authorList>
            <person name="Gilroy R."/>
        </authorList>
    </citation>
    <scope>NUCLEOTIDE SEQUENCE</scope>
    <source>
        <strain evidence="3">CHK195-12923</strain>
    </source>
</reference>
<protein>
    <submittedName>
        <fullName evidence="3">DUF4234 domain-containing protein</fullName>
    </submittedName>
</protein>
<sequence>MEEEKKSISEGVRLRGFIAIFAAILSLWRYLFLEQTVTFFGFEGGGYKAAYIVLMCLSAVMLILSLVAHLVFEGGRRAAVQTGVLCLSGALALVHFILVCCGYPRGTLPVTVPANIACSAIILAALAACMALYFYFMGRGRNREFSGRDLSGNFISGAISLLALLVFIPVINFKERIGIFAFICLLFAVIGMAAGVVSIIKKGVFNRNSTLACAFVCSLFLTVYSIYLLVVMADTNDSFYADLYAVELFAYLFMSVAFSAYLVMLYDNGKLPLIVHALAYIFFGIWMLVWVYITTRKLNTEGEEYRSPLGKTLLCAIIPFYHIYWMYRTAKATDNLAHKFGVQSELQTLCTVVEIFLPIVSSLLIQNKLNTIVDAMPQGGFEQLRQRSFAVAAKPSGSYNKPRRIYSPASNMKGDEWHIRAQKLAELKEQLEKGEITEEEYNLRRADILSGKQ</sequence>
<reference evidence="3" key="2">
    <citation type="journal article" date="2021" name="PeerJ">
        <title>Extensive microbial diversity within the chicken gut microbiome revealed by metagenomics and culture.</title>
        <authorList>
            <person name="Gilroy R."/>
            <person name="Ravi A."/>
            <person name="Getino M."/>
            <person name="Pursley I."/>
            <person name="Horton D.L."/>
            <person name="Alikhan N.F."/>
            <person name="Baker D."/>
            <person name="Gharbi K."/>
            <person name="Hall N."/>
            <person name="Watson M."/>
            <person name="Adriaenssens E.M."/>
            <person name="Foster-Nyarko E."/>
            <person name="Jarju S."/>
            <person name="Secka A."/>
            <person name="Antonio M."/>
            <person name="Oren A."/>
            <person name="Chaudhuri R.R."/>
            <person name="La Ragione R."/>
            <person name="Hildebrand F."/>
            <person name="Pallen M.J."/>
        </authorList>
    </citation>
    <scope>NUCLEOTIDE SEQUENCE</scope>
    <source>
        <strain evidence="3">CHK195-12923</strain>
    </source>
</reference>
<feature type="transmembrane region" description="Helical" evidence="1">
    <location>
        <begin position="84"/>
        <end position="106"/>
    </location>
</feature>
<keyword evidence="1" id="KW-0472">Membrane</keyword>
<feature type="transmembrane region" description="Helical" evidence="1">
    <location>
        <begin position="150"/>
        <end position="171"/>
    </location>
</feature>
<accession>A0A9D1SJ38</accession>
<evidence type="ECO:0000313" key="4">
    <source>
        <dbReference type="Proteomes" id="UP000824110"/>
    </source>
</evidence>
<feature type="transmembrane region" description="Helical" evidence="1">
    <location>
        <begin position="305"/>
        <end position="325"/>
    </location>
</feature>
<comment type="caution">
    <text evidence="3">The sequence shown here is derived from an EMBL/GenBank/DDBJ whole genome shotgun (WGS) entry which is preliminary data.</text>
</comment>
<organism evidence="3 4">
    <name type="scientific">Candidatus Coproplasma excrementigallinarum</name>
    <dbReference type="NCBI Taxonomy" id="2840747"/>
    <lineage>
        <taxon>Bacteria</taxon>
        <taxon>Bacillati</taxon>
        <taxon>Bacillota</taxon>
        <taxon>Clostridia</taxon>
        <taxon>Eubacteriales</taxon>
        <taxon>Candidatus Coproplasma</taxon>
    </lineage>
</organism>
<evidence type="ECO:0000313" key="3">
    <source>
        <dbReference type="EMBL" id="HIU61835.1"/>
    </source>
</evidence>
<dbReference type="InterPro" id="IPR018649">
    <property type="entry name" value="SHOCT"/>
</dbReference>
<evidence type="ECO:0000256" key="1">
    <source>
        <dbReference type="SAM" id="Phobius"/>
    </source>
</evidence>
<feature type="transmembrane region" description="Helical" evidence="1">
    <location>
        <begin position="177"/>
        <end position="200"/>
    </location>
</feature>
<keyword evidence="1" id="KW-0812">Transmembrane</keyword>
<feature type="transmembrane region" description="Helical" evidence="1">
    <location>
        <begin position="212"/>
        <end position="233"/>
    </location>
</feature>
<feature type="domain" description="SHOCT" evidence="2">
    <location>
        <begin position="423"/>
        <end position="449"/>
    </location>
</feature>
<feature type="transmembrane region" description="Helical" evidence="1">
    <location>
        <begin position="12"/>
        <end position="31"/>
    </location>
</feature>
<name>A0A9D1SJ38_9FIRM</name>
<dbReference type="Proteomes" id="UP000824110">
    <property type="component" value="Unassembled WGS sequence"/>
</dbReference>
<feature type="transmembrane region" description="Helical" evidence="1">
    <location>
        <begin position="248"/>
        <end position="266"/>
    </location>
</feature>